<sequence length="135" mass="15938">MQLIIFLVEVIAVYAFLEYDALSHKFNNFKLLEERNISYSSDNHIEHILILNHISNSKKIALWNNSPIKNELLTYFPNLHLMSETINRKVVDDSDFKDRLISNLEYLHGEYLSQNINIEEYREKIQNPDPSLPAF</sequence>
<dbReference type="AlphaFoldDB" id="A0A1W1CN99"/>
<protein>
    <submittedName>
        <fullName evidence="1">Uncharacterized protein</fullName>
    </submittedName>
</protein>
<name>A0A1W1CN99_9ZZZZ</name>
<accession>A0A1W1CN99</accession>
<reference evidence="1" key="1">
    <citation type="submission" date="2016-10" db="EMBL/GenBank/DDBJ databases">
        <authorList>
            <person name="de Groot N.N."/>
        </authorList>
    </citation>
    <scope>NUCLEOTIDE SEQUENCE</scope>
</reference>
<dbReference type="EMBL" id="FPHE01000161">
    <property type="protein sequence ID" value="SFV67360.1"/>
    <property type="molecule type" value="Genomic_DNA"/>
</dbReference>
<gene>
    <name evidence="1" type="ORF">MNB_SV-12-517</name>
</gene>
<evidence type="ECO:0000313" key="1">
    <source>
        <dbReference type="EMBL" id="SFV67360.1"/>
    </source>
</evidence>
<proteinExistence type="predicted"/>
<organism evidence="1">
    <name type="scientific">hydrothermal vent metagenome</name>
    <dbReference type="NCBI Taxonomy" id="652676"/>
    <lineage>
        <taxon>unclassified sequences</taxon>
        <taxon>metagenomes</taxon>
        <taxon>ecological metagenomes</taxon>
    </lineage>
</organism>